<name>A0A848H571_9BURK</name>
<accession>A0A848H571</accession>
<reference evidence="1 2" key="1">
    <citation type="submission" date="2020-04" db="EMBL/GenBank/DDBJ databases">
        <title>Ramlibacter sp. G-1-2-2 isolated from soil.</title>
        <authorList>
            <person name="Dahal R.H."/>
        </authorList>
    </citation>
    <scope>NUCLEOTIDE SEQUENCE [LARGE SCALE GENOMIC DNA]</scope>
    <source>
        <strain evidence="1 2">G-1-2-2</strain>
    </source>
</reference>
<protein>
    <submittedName>
        <fullName evidence="1">Uncharacterized protein</fullName>
    </submittedName>
</protein>
<comment type="caution">
    <text evidence="1">The sequence shown here is derived from an EMBL/GenBank/DDBJ whole genome shotgun (WGS) entry which is preliminary data.</text>
</comment>
<evidence type="ECO:0000313" key="2">
    <source>
        <dbReference type="Proteomes" id="UP000541185"/>
    </source>
</evidence>
<dbReference type="EMBL" id="JABBFX010000002">
    <property type="protein sequence ID" value="NML45945.1"/>
    <property type="molecule type" value="Genomic_DNA"/>
</dbReference>
<proteinExistence type="predicted"/>
<evidence type="ECO:0000313" key="1">
    <source>
        <dbReference type="EMBL" id="NML45945.1"/>
    </source>
</evidence>
<keyword evidence="2" id="KW-1185">Reference proteome</keyword>
<sequence>MAQLDPSKARTFGIAAVSAVSLWYKGKDVQRASMLAYRCLANPDLAPPAREQLDDLVQTLYSERDRKRLTGEFLPGSVTVAVKGGSVLRGAAPLDLIVDRVKTLQSIFFRVVEWSNGKPLRRHGPPTNDITSSFEPWLVQEAPGSFQFSVAVKVNGQLDMFDAEKLEAADIARRFLDVVTTIANDATGEASKELVPDEGYRGTFRKLIRNLTPPPNSSESVAISSREREDVAVVLDESTRPKLDFAIKAESAKADESAGEQMQEFSGVLRALDLDGDWLKVDADNGQVMVKGLSQAVDDVIGPMVNKTVLVKAVRTRRGDLKFVDIVLAG</sequence>
<dbReference type="Proteomes" id="UP000541185">
    <property type="component" value="Unassembled WGS sequence"/>
</dbReference>
<dbReference type="RefSeq" id="WP_169420247.1">
    <property type="nucleotide sequence ID" value="NZ_JABBFX010000002.1"/>
</dbReference>
<dbReference type="AlphaFoldDB" id="A0A848H571"/>
<organism evidence="1 2">
    <name type="scientific">Ramlibacter agri</name>
    <dbReference type="NCBI Taxonomy" id="2728837"/>
    <lineage>
        <taxon>Bacteria</taxon>
        <taxon>Pseudomonadati</taxon>
        <taxon>Pseudomonadota</taxon>
        <taxon>Betaproteobacteria</taxon>
        <taxon>Burkholderiales</taxon>
        <taxon>Comamonadaceae</taxon>
        <taxon>Ramlibacter</taxon>
    </lineage>
</organism>
<gene>
    <name evidence="1" type="ORF">HHL11_19505</name>
</gene>